<dbReference type="EMBL" id="CP021059">
    <property type="protein sequence ID" value="ARQ07169.1"/>
    <property type="molecule type" value="Genomic_DNA"/>
</dbReference>
<dbReference type="RefSeq" id="WP_086042749.1">
    <property type="nucleotide sequence ID" value="NZ_CBCRZA010000002.1"/>
</dbReference>
<evidence type="ECO:0000313" key="6">
    <source>
        <dbReference type="EMBL" id="ARQ07130.1"/>
    </source>
</evidence>
<dbReference type="InterPro" id="IPR036412">
    <property type="entry name" value="HAD-like_sf"/>
</dbReference>
<dbReference type="KEGG" id="mcak:MCCS_15280"/>
<organism evidence="7 8">
    <name type="scientific">Macrococcoides canis</name>
    <dbReference type="NCBI Taxonomy" id="1855823"/>
    <lineage>
        <taxon>Bacteria</taxon>
        <taxon>Bacillati</taxon>
        <taxon>Bacillota</taxon>
        <taxon>Bacilli</taxon>
        <taxon>Bacillales</taxon>
        <taxon>Staphylococcaceae</taxon>
        <taxon>Macrococcoides</taxon>
    </lineage>
</organism>
<dbReference type="SUPFAM" id="SSF56784">
    <property type="entry name" value="HAD-like"/>
    <property type="match status" value="1"/>
</dbReference>
<evidence type="ECO:0000256" key="2">
    <source>
        <dbReference type="ARBA" id="ARBA00009589"/>
    </source>
</evidence>
<evidence type="ECO:0000313" key="8">
    <source>
        <dbReference type="Proteomes" id="UP000194154"/>
    </source>
</evidence>
<evidence type="ECO:0000256" key="5">
    <source>
        <dbReference type="PIRSR" id="PIRSR610708-1"/>
    </source>
</evidence>
<dbReference type="EC" id="3.1.3.-" evidence="4"/>
<reference evidence="7" key="2">
    <citation type="submission" date="2017-04" db="EMBL/GenBank/DDBJ databases">
        <authorList>
            <person name="Afonso C.L."/>
            <person name="Miller P.J."/>
            <person name="Scott M.A."/>
            <person name="Spackman E."/>
            <person name="Goraichik I."/>
            <person name="Dimitrov K.M."/>
            <person name="Suarez D.L."/>
            <person name="Swayne D.E."/>
        </authorList>
    </citation>
    <scope>NUCLEOTIDE SEQUENCE</scope>
    <source>
        <strain evidence="7">KM45013</strain>
    </source>
</reference>
<dbReference type="PIRSF" id="PIRSF021362">
    <property type="entry name" value="UCP021362_HAD"/>
    <property type="match status" value="1"/>
</dbReference>
<accession>A0A1W7AC33</accession>
<gene>
    <name evidence="6" type="ORF">MCCS_14890</name>
    <name evidence="7" type="ORF">MCCS_15280</name>
</gene>
<dbReference type="InterPro" id="IPR009206">
    <property type="entry name" value="Nucleotidase_putative"/>
</dbReference>
<dbReference type="PANTHER" id="PTHR35134">
    <property type="entry name" value="NUCLEOTIDASE YQFW-RELATED"/>
    <property type="match status" value="1"/>
</dbReference>
<feature type="active site" description="Nucleophile" evidence="5">
    <location>
        <position position="11"/>
    </location>
</feature>
<keyword evidence="3 4" id="KW-0378">Hydrolase</keyword>
<dbReference type="GO" id="GO:0009264">
    <property type="term" value="P:deoxyribonucleotide catabolic process"/>
    <property type="evidence" value="ECO:0007669"/>
    <property type="project" value="InterPro"/>
</dbReference>
<comment type="function">
    <text evidence="1">Dephosphorylates the 5' and 2'(3')-phosphates of deoxyribonucleotides.</text>
</comment>
<dbReference type="OrthoDB" id="2471595at2"/>
<dbReference type="Gene3D" id="3.40.50.1000">
    <property type="entry name" value="HAD superfamily/HAD-like"/>
    <property type="match status" value="1"/>
</dbReference>
<name>A0A1W7AC33_9STAP</name>
<dbReference type="KEGG" id="mcak:MCCS_14890"/>
<dbReference type="Pfam" id="PF06941">
    <property type="entry name" value="NT5C"/>
    <property type="match status" value="1"/>
</dbReference>
<dbReference type="GO" id="GO:0008253">
    <property type="term" value="F:5'-nucleotidase activity"/>
    <property type="evidence" value="ECO:0007669"/>
    <property type="project" value="InterPro"/>
</dbReference>
<evidence type="ECO:0000256" key="3">
    <source>
        <dbReference type="ARBA" id="ARBA00022801"/>
    </source>
</evidence>
<dbReference type="InterPro" id="IPR052419">
    <property type="entry name" value="5_3-deoxyribonucleotidase-like"/>
</dbReference>
<sequence>MQKNKIRFGIDIDGTVTCPTALVPYLQKSFNPDFKYEDITAYELTTVLGISNDEVAQWFKENERALYKNSPVHKDADLILRQWSEQFELFFISARHTLLTDITYDWFDRHNIPYHHIELTGSHNKIETARSLQVDAFFEDKLDNALDIQQALDIPVYLFDTPYNQAELPTGVFRVHSWLETNQLIQQHFNTK</sequence>
<keyword evidence="8" id="KW-1185">Reference proteome</keyword>
<protein>
    <recommendedName>
        <fullName evidence="4">Nucleotidase</fullName>
        <ecNumber evidence="4">3.1.3.-</ecNumber>
    </recommendedName>
</protein>
<evidence type="ECO:0000313" key="7">
    <source>
        <dbReference type="EMBL" id="ARQ07169.1"/>
    </source>
</evidence>
<dbReference type="InterPro" id="IPR023214">
    <property type="entry name" value="HAD_sf"/>
</dbReference>
<evidence type="ECO:0000256" key="1">
    <source>
        <dbReference type="ARBA" id="ARBA00003310"/>
    </source>
</evidence>
<dbReference type="Proteomes" id="UP000194154">
    <property type="component" value="Chromosome"/>
</dbReference>
<dbReference type="InterPro" id="IPR010708">
    <property type="entry name" value="5'(3')-deoxyribonucleotidase"/>
</dbReference>
<dbReference type="EMBL" id="CP021059">
    <property type="protein sequence ID" value="ARQ07130.1"/>
    <property type="molecule type" value="Genomic_DNA"/>
</dbReference>
<dbReference type="PANTHER" id="PTHR35134:SF2">
    <property type="entry name" value="NUCLEOTIDASE YQFW-RELATED"/>
    <property type="match status" value="1"/>
</dbReference>
<comment type="similarity">
    <text evidence="2 4">Belongs to the 5'(3')-deoxyribonucleotidase family.</text>
</comment>
<feature type="active site" description="Proton donor" evidence="5">
    <location>
        <position position="13"/>
    </location>
</feature>
<proteinExistence type="inferred from homology"/>
<dbReference type="GeneID" id="35295638"/>
<reference evidence="7 8" key="1">
    <citation type="journal article" date="2017" name="Int. J. Syst. Evol. Microbiol.">
        <title>Macrococcus canis sp. nov., a skin bacterium associated with infections in dogs.</title>
        <authorList>
            <person name="Gobeli Brawand S."/>
            <person name="Cotting K."/>
            <person name="Gomez-Sanz E."/>
            <person name="Collaud A."/>
            <person name="Thomann A."/>
            <person name="Brodard I."/>
            <person name="Rodriguez-Campos S."/>
            <person name="Strauss C."/>
            <person name="Perreten V."/>
        </authorList>
    </citation>
    <scope>NUCLEOTIDE SEQUENCE [LARGE SCALE GENOMIC DNA]</scope>
    <source>
        <strain evidence="7 8">KM45013</strain>
    </source>
</reference>
<dbReference type="AlphaFoldDB" id="A0A1W7AC33"/>
<evidence type="ECO:0000256" key="4">
    <source>
        <dbReference type="PIRNR" id="PIRNR021362"/>
    </source>
</evidence>
<dbReference type="STRING" id="1855823.MCCS_14890"/>